<sequence>MVQHVAATVDRLMYGWHPVFDPSKIKDRMVNTHQGYSFVSELANGLQEAYLDLS</sequence>
<dbReference type="AlphaFoldDB" id="A0AAD8ZZ28"/>
<organism evidence="1 2">
    <name type="scientific">Colletotrichum chrysophilum</name>
    <dbReference type="NCBI Taxonomy" id="1836956"/>
    <lineage>
        <taxon>Eukaryota</taxon>
        <taxon>Fungi</taxon>
        <taxon>Dikarya</taxon>
        <taxon>Ascomycota</taxon>
        <taxon>Pezizomycotina</taxon>
        <taxon>Sordariomycetes</taxon>
        <taxon>Hypocreomycetidae</taxon>
        <taxon>Glomerellales</taxon>
        <taxon>Glomerellaceae</taxon>
        <taxon>Colletotrichum</taxon>
        <taxon>Colletotrichum gloeosporioides species complex</taxon>
    </lineage>
</organism>
<name>A0AAD8ZZ28_9PEZI</name>
<evidence type="ECO:0000313" key="1">
    <source>
        <dbReference type="EMBL" id="KAK1837999.1"/>
    </source>
</evidence>
<dbReference type="Proteomes" id="UP001243330">
    <property type="component" value="Unassembled WGS sequence"/>
</dbReference>
<accession>A0AAD8ZZ28</accession>
<proteinExistence type="predicted"/>
<protein>
    <submittedName>
        <fullName evidence="1">Uncharacterized protein</fullName>
    </submittedName>
</protein>
<dbReference type="EMBL" id="JAQOWY010000938">
    <property type="protein sequence ID" value="KAK1837999.1"/>
    <property type="molecule type" value="Genomic_DNA"/>
</dbReference>
<gene>
    <name evidence="1" type="ORF">CCHR01_19379</name>
</gene>
<evidence type="ECO:0000313" key="2">
    <source>
        <dbReference type="Proteomes" id="UP001243330"/>
    </source>
</evidence>
<keyword evidence="2" id="KW-1185">Reference proteome</keyword>
<reference evidence="1" key="1">
    <citation type="submission" date="2023-01" db="EMBL/GenBank/DDBJ databases">
        <title>Colletotrichum chrysophilum M932 genome sequence.</title>
        <authorList>
            <person name="Baroncelli R."/>
        </authorList>
    </citation>
    <scope>NUCLEOTIDE SEQUENCE</scope>
    <source>
        <strain evidence="1">M932</strain>
    </source>
</reference>
<comment type="caution">
    <text evidence="1">The sequence shown here is derived from an EMBL/GenBank/DDBJ whole genome shotgun (WGS) entry which is preliminary data.</text>
</comment>